<keyword evidence="2" id="KW-1185">Reference proteome</keyword>
<proteinExistence type="predicted"/>
<reference evidence="1" key="1">
    <citation type="journal article" date="2023" name="bioRxiv">
        <title>Improved chromosome-level genome assembly for marigold (Tagetes erecta).</title>
        <authorList>
            <person name="Jiang F."/>
            <person name="Yuan L."/>
            <person name="Wang S."/>
            <person name="Wang H."/>
            <person name="Xu D."/>
            <person name="Wang A."/>
            <person name="Fan W."/>
        </authorList>
    </citation>
    <scope>NUCLEOTIDE SEQUENCE</scope>
    <source>
        <strain evidence="1">WSJ</strain>
        <tissue evidence="1">Leaf</tissue>
    </source>
</reference>
<dbReference type="AlphaFoldDB" id="A0AAD8KK99"/>
<evidence type="ECO:0000313" key="2">
    <source>
        <dbReference type="Proteomes" id="UP001229421"/>
    </source>
</evidence>
<sequence length="98" mass="10802">MTVVYWRWFLYYHHNRHVLAMVSGSGGGDGPMEMVAVPWVRVAFSLPGDVCDDGGGTIGLNPVDDVDFQICVVVGAIGCGFSLKRAMMIMSFEKWMLV</sequence>
<evidence type="ECO:0000313" key="1">
    <source>
        <dbReference type="EMBL" id="KAK1422961.1"/>
    </source>
</evidence>
<dbReference type="EMBL" id="JAUHHV010000005">
    <property type="protein sequence ID" value="KAK1422961.1"/>
    <property type="molecule type" value="Genomic_DNA"/>
</dbReference>
<accession>A0AAD8KK99</accession>
<comment type="caution">
    <text evidence="1">The sequence shown here is derived from an EMBL/GenBank/DDBJ whole genome shotgun (WGS) entry which is preliminary data.</text>
</comment>
<gene>
    <name evidence="1" type="ORF">QVD17_18253</name>
</gene>
<protein>
    <submittedName>
        <fullName evidence="1">Uncharacterized protein</fullName>
    </submittedName>
</protein>
<dbReference type="Proteomes" id="UP001229421">
    <property type="component" value="Unassembled WGS sequence"/>
</dbReference>
<organism evidence="1 2">
    <name type="scientific">Tagetes erecta</name>
    <name type="common">African marigold</name>
    <dbReference type="NCBI Taxonomy" id="13708"/>
    <lineage>
        <taxon>Eukaryota</taxon>
        <taxon>Viridiplantae</taxon>
        <taxon>Streptophyta</taxon>
        <taxon>Embryophyta</taxon>
        <taxon>Tracheophyta</taxon>
        <taxon>Spermatophyta</taxon>
        <taxon>Magnoliopsida</taxon>
        <taxon>eudicotyledons</taxon>
        <taxon>Gunneridae</taxon>
        <taxon>Pentapetalae</taxon>
        <taxon>asterids</taxon>
        <taxon>campanulids</taxon>
        <taxon>Asterales</taxon>
        <taxon>Asteraceae</taxon>
        <taxon>Asteroideae</taxon>
        <taxon>Heliantheae alliance</taxon>
        <taxon>Tageteae</taxon>
        <taxon>Tagetes</taxon>
    </lineage>
</organism>
<name>A0AAD8KK99_TARER</name>